<evidence type="ECO:0000259" key="1">
    <source>
        <dbReference type="Pfam" id="PF02627"/>
    </source>
</evidence>
<gene>
    <name evidence="2" type="ORF">L0665_06595</name>
</gene>
<dbReference type="Pfam" id="PF02627">
    <property type="entry name" value="CMD"/>
    <property type="match status" value="1"/>
</dbReference>
<dbReference type="RefSeq" id="WP_274924910.1">
    <property type="nucleotide sequence ID" value="NZ_JAKELO010000002.1"/>
</dbReference>
<name>A0A9Q4PYN1_9EURY</name>
<dbReference type="Proteomes" id="UP001143747">
    <property type="component" value="Unassembled WGS sequence"/>
</dbReference>
<dbReference type="SUPFAM" id="SSF69118">
    <property type="entry name" value="AhpD-like"/>
    <property type="match status" value="1"/>
</dbReference>
<dbReference type="NCBIfam" id="TIGR00778">
    <property type="entry name" value="ahpD_dom"/>
    <property type="match status" value="1"/>
</dbReference>
<keyword evidence="3" id="KW-1185">Reference proteome</keyword>
<comment type="caution">
    <text evidence="2">The sequence shown here is derived from an EMBL/GenBank/DDBJ whole genome shotgun (WGS) entry which is preliminary data.</text>
</comment>
<organism evidence="2 3">
    <name type="scientific">Methanogenium marinum</name>
    <dbReference type="NCBI Taxonomy" id="348610"/>
    <lineage>
        <taxon>Archaea</taxon>
        <taxon>Methanobacteriati</taxon>
        <taxon>Methanobacteriota</taxon>
        <taxon>Stenosarchaea group</taxon>
        <taxon>Methanomicrobia</taxon>
        <taxon>Methanomicrobiales</taxon>
        <taxon>Methanomicrobiaceae</taxon>
        <taxon>Methanogenium</taxon>
    </lineage>
</organism>
<accession>A0A9Q4PYN1</accession>
<dbReference type="GO" id="GO:0051920">
    <property type="term" value="F:peroxiredoxin activity"/>
    <property type="evidence" value="ECO:0007669"/>
    <property type="project" value="InterPro"/>
</dbReference>
<sequence length="134" mass="14543">MNRETQTTIDEFLVGKEDVCDGIMDDFKQTLGVVPFILPILRERPDSFVFNGLGDLYTFNPTSMDRKTVELAAVSAAAAVGADACLKVHIRAALKEGATREQIRDIISIAGLIGKTGILGASFRVMNKAIPEDE</sequence>
<dbReference type="InterPro" id="IPR004675">
    <property type="entry name" value="AhpD_core"/>
</dbReference>
<evidence type="ECO:0000313" key="2">
    <source>
        <dbReference type="EMBL" id="MDE4908277.1"/>
    </source>
</evidence>
<dbReference type="Gene3D" id="1.20.1290.10">
    <property type="entry name" value="AhpD-like"/>
    <property type="match status" value="1"/>
</dbReference>
<dbReference type="PANTHER" id="PTHR33930">
    <property type="entry name" value="ALKYL HYDROPEROXIDE REDUCTASE AHPD"/>
    <property type="match status" value="1"/>
</dbReference>
<feature type="domain" description="Carboxymuconolactone decarboxylase-like" evidence="1">
    <location>
        <begin position="59"/>
        <end position="125"/>
    </location>
</feature>
<evidence type="ECO:0000313" key="3">
    <source>
        <dbReference type="Proteomes" id="UP001143747"/>
    </source>
</evidence>
<proteinExistence type="predicted"/>
<dbReference type="EMBL" id="JAKELO010000002">
    <property type="protein sequence ID" value="MDE4908277.1"/>
    <property type="molecule type" value="Genomic_DNA"/>
</dbReference>
<dbReference type="InterPro" id="IPR029032">
    <property type="entry name" value="AhpD-like"/>
</dbReference>
<reference evidence="2" key="1">
    <citation type="submission" date="2022-01" db="EMBL/GenBank/DDBJ databases">
        <title>Draft genome of Methanogenium marinum DSM 15558.</title>
        <authorList>
            <person name="Chen S.-C."/>
            <person name="You Y.-T."/>
        </authorList>
    </citation>
    <scope>NUCLEOTIDE SEQUENCE</scope>
    <source>
        <strain evidence="2">DSM 15558</strain>
    </source>
</reference>
<dbReference type="PANTHER" id="PTHR33930:SF2">
    <property type="entry name" value="BLR3452 PROTEIN"/>
    <property type="match status" value="1"/>
</dbReference>
<dbReference type="AlphaFoldDB" id="A0A9Q4PYN1"/>
<dbReference type="InterPro" id="IPR003779">
    <property type="entry name" value="CMD-like"/>
</dbReference>
<protein>
    <submittedName>
        <fullName evidence="2">Carboxymuconolactone decarboxylase family protein</fullName>
    </submittedName>
</protein>